<dbReference type="PROSITE" id="PS51233">
    <property type="entry name" value="VWFD"/>
    <property type="match status" value="1"/>
</dbReference>
<keyword evidence="7" id="KW-0446">Lipid-binding</keyword>
<evidence type="ECO:0000256" key="4">
    <source>
        <dbReference type="ARBA" id="ARBA00022729"/>
    </source>
</evidence>
<name>W4VR36_9DIPT</name>
<keyword evidence="6" id="KW-0445">Lipid transport</keyword>
<dbReference type="SUPFAM" id="SSF56968">
    <property type="entry name" value="Lipovitellin-phosvitin complex, beta-sheet shell regions"/>
    <property type="match status" value="2"/>
</dbReference>
<keyword evidence="3" id="KW-0964">Secreted</keyword>
<dbReference type="EMBL" id="GANO01004605">
    <property type="protein sequence ID" value="JAB55266.1"/>
    <property type="molecule type" value="mRNA"/>
</dbReference>
<dbReference type="GO" id="GO:0005576">
    <property type="term" value="C:extracellular region"/>
    <property type="evidence" value="ECO:0007669"/>
    <property type="project" value="UniProtKB-SubCell"/>
</dbReference>
<dbReference type="GO" id="GO:0008289">
    <property type="term" value="F:lipid binding"/>
    <property type="evidence" value="ECO:0007669"/>
    <property type="project" value="UniProtKB-KW"/>
</dbReference>
<dbReference type="SMART" id="SM00638">
    <property type="entry name" value="LPD_N"/>
    <property type="match status" value="1"/>
</dbReference>
<evidence type="ECO:0000256" key="11">
    <source>
        <dbReference type="SAM" id="SignalP"/>
    </source>
</evidence>
<dbReference type="SMART" id="SM00216">
    <property type="entry name" value="VWD"/>
    <property type="match status" value="1"/>
</dbReference>
<dbReference type="FunFam" id="2.20.80.10:FF:000003">
    <property type="entry name" value="Apolipoprotein lipid transfer particle"/>
    <property type="match status" value="1"/>
</dbReference>
<dbReference type="InterPro" id="IPR015819">
    <property type="entry name" value="Lipid_transp_b-sht_shell"/>
</dbReference>
<evidence type="ECO:0000256" key="6">
    <source>
        <dbReference type="ARBA" id="ARBA00023055"/>
    </source>
</evidence>
<dbReference type="Pfam" id="PF06448">
    <property type="entry name" value="DUF1081"/>
    <property type="match status" value="1"/>
</dbReference>
<keyword evidence="8" id="KW-1015">Disulfide bond</keyword>
<keyword evidence="2" id="KW-0813">Transport</keyword>
<keyword evidence="5" id="KW-0758">Storage protein</keyword>
<dbReference type="Gene3D" id="1.25.10.20">
    <property type="entry name" value="Vitellinogen, superhelical"/>
    <property type="match status" value="1"/>
</dbReference>
<feature type="signal peptide" evidence="11">
    <location>
        <begin position="1"/>
        <end position="20"/>
    </location>
</feature>
<evidence type="ECO:0000313" key="14">
    <source>
        <dbReference type="EMBL" id="JAB55266.1"/>
    </source>
</evidence>
<evidence type="ECO:0000256" key="2">
    <source>
        <dbReference type="ARBA" id="ARBA00022448"/>
    </source>
</evidence>
<dbReference type="InterPro" id="IPR001846">
    <property type="entry name" value="VWF_type-D"/>
</dbReference>
<dbReference type="PANTHER" id="PTHR23345">
    <property type="entry name" value="VITELLOGENIN-RELATED"/>
    <property type="match status" value="1"/>
</dbReference>
<proteinExistence type="evidence at transcript level"/>
<evidence type="ECO:0000256" key="10">
    <source>
        <dbReference type="PROSITE-ProRule" id="PRU00557"/>
    </source>
</evidence>
<dbReference type="PROSITE" id="PS51211">
    <property type="entry name" value="VITELLOGENIN"/>
    <property type="match status" value="1"/>
</dbReference>
<keyword evidence="9" id="KW-0325">Glycoprotein</keyword>
<dbReference type="InterPro" id="IPR015817">
    <property type="entry name" value="Vitellinogen_open_b-sht_sub1"/>
</dbReference>
<dbReference type="Gene3D" id="2.20.80.10">
    <property type="entry name" value="Lipovitellin-phosvitin complex, chain A, domain 4"/>
    <property type="match status" value="1"/>
</dbReference>
<evidence type="ECO:0000256" key="7">
    <source>
        <dbReference type="ARBA" id="ARBA00023121"/>
    </source>
</evidence>
<protein>
    <submittedName>
        <fullName evidence="14">Putative lipoprotein</fullName>
    </submittedName>
</protein>
<organism evidence="14">
    <name type="scientific">Corethrella appendiculata</name>
    <dbReference type="NCBI Taxonomy" id="1370023"/>
    <lineage>
        <taxon>Eukaryota</taxon>
        <taxon>Metazoa</taxon>
        <taxon>Ecdysozoa</taxon>
        <taxon>Arthropoda</taxon>
        <taxon>Hexapoda</taxon>
        <taxon>Insecta</taxon>
        <taxon>Pterygota</taxon>
        <taxon>Neoptera</taxon>
        <taxon>Endopterygota</taxon>
        <taxon>Diptera</taxon>
        <taxon>Nematocera</taxon>
        <taxon>Culicoidea</taxon>
        <taxon>Chaoboridae</taxon>
        <taxon>Corethrella</taxon>
    </lineage>
</organism>
<dbReference type="FunFam" id="2.20.50.20:FF:000007">
    <property type="entry name" value="von Willebrand factor type D domaincontaining protein"/>
    <property type="match status" value="1"/>
</dbReference>
<evidence type="ECO:0000256" key="3">
    <source>
        <dbReference type="ARBA" id="ARBA00022525"/>
    </source>
</evidence>
<dbReference type="SMART" id="SM01169">
    <property type="entry name" value="DUF1943"/>
    <property type="match status" value="1"/>
</dbReference>
<dbReference type="PANTHER" id="PTHR23345:SF15">
    <property type="entry name" value="VITELLOGENIN 1-RELATED"/>
    <property type="match status" value="1"/>
</dbReference>
<evidence type="ECO:0000256" key="1">
    <source>
        <dbReference type="ARBA" id="ARBA00004613"/>
    </source>
</evidence>
<feature type="domain" description="Vitellogenin" evidence="12">
    <location>
        <begin position="45"/>
        <end position="678"/>
    </location>
</feature>
<keyword evidence="4 11" id="KW-0732">Signal</keyword>
<dbReference type="InterPro" id="IPR015255">
    <property type="entry name" value="Vitellinogen_open_b-sht"/>
</dbReference>
<feature type="chain" id="PRO_5004852146" evidence="11">
    <location>
        <begin position="21"/>
        <end position="4298"/>
    </location>
</feature>
<dbReference type="Pfam" id="PF01347">
    <property type="entry name" value="Vitellogenin_N"/>
    <property type="match status" value="1"/>
</dbReference>
<feature type="domain" description="VWFD" evidence="13">
    <location>
        <begin position="3695"/>
        <end position="3879"/>
    </location>
</feature>
<evidence type="ECO:0000256" key="9">
    <source>
        <dbReference type="ARBA" id="ARBA00023180"/>
    </source>
</evidence>
<sequence>MNRKVLLIVINILLINFGFAEKRNPLKDPNICGRPYCENPTKFKIDLHHTYKYEYSMFVKTEFYGSGQNTSELHITANVEVSFPTKCEGILRLSSVELRDQPVPIVNEENEDEYQDEIELHPQSEIISEHLEENELRFSFHDGAISEICPHESESVWVQNFKRGILSSLQNTMKRFDVDHNTTETDVSGTCDVSYILDSSKSTNLIIKKNKNISTCKNRYKTHSFLQTTPYDFGQNNSAWSILKTDSSCTISINNYMYNEVNCTEKHLLVPFSNNDTGAVTESFSKLVLVDTETADETGKMTYIEHRAKLTFDHTPSIKSAQGEIKISRDLLKQMCKFGFPDIQRGFSDVFIRFLSTARLLSYTTLQQLLARSHSICTHGRNHVIESLPFIGSTASVKLMKDQIVNKQISKDVTQQWLESFAYIRRPDTEMLESMFELIQYGNSISNFNFILTATSVVHTYCKQLYDCSAVEEVQQIVEYLERNLQETLTINPLDRKTKENIITTLKGLGNIGVISDSLDGLLNSIIEDEEIFLEIRVQAIKSFRRYDCLKKRNYFLELYVDKKELSEIRIASYLQVMKCPDYLSIRTIKQRLHNEEVNQVGSFVWSHLNNLAKSASPTLIEIQALLIDSDLGNKFRLDIRKFSRNYEYSLFFDEYNVGATTDANLIFGTDSYLPRTFDFNYTVNLFGESINFFEMNFRAEGFEQYVESIFGPKGSLNTQKFIEKFWFLSRFFKSTNTFEDDTLSLNLDKILNGKVKRETESPDTKEILSNRVDNVKYKLKYNFKEPKASLGLKIFGNDLKYFTLEGLNEAKNFIDDFNILIHLKKMLSGQEFVYSKSTVFLDVAYVVPLSTGLPLKIDVLGASSIDLRISGSLRAENDLKKIDVDGKIKPSISLDVISSMTSDFFVCDTGIKVKSNLYSSSELEAKIKIHGLSSVSTQFSLPRERNEIISMRSELLVMKNNEEIRQQGIRRRYTNSTCTWPFIDKAIGLKICADYSLPDVSNAKKTVPSLILSGPIKLDVNLEKADSTAKVFLFEYNFENQKNYSVGTLIFETPGSKIPRLFRANLTKGMDECNISTTFISGDTEHTAIGNFRLRKNDTRFDVSLSINNKKHFSLEVGMNRTEVKYGWVYFPTFFLSINNERIAGMAGTIKATDKKGILQFDVNLQFETKKLQTKLGGYITRTDASVSSKMTFDYRFLDNPQQTIDFEAELANRSNRGRTEIIGSLQLKSTAYPYLNFTTNMKFLSALGHIELKTQFNNAPDLKDPNYTLTTRLVFAKFHSLGSDLTTASYEIIRLKTKTDFKIMLRHEEKVKKGMEYNSLLLLRYAPQKEVTAFSSILLPKTQLFAIDIATNITVPHLDSCVLNLKINEKERNEYNIYLDGLWFSGHSIIINGVYQDRSSLIKVYHHLKFVVQSPSFDEVNVDIKYLRDEFERKFDIQGEYMNETYGLLIKKLESDTNETSTYAEIKWREKLYWISANMKTAQSKELLLDIHIDKIKDINVILRGLSNVQKKEFGIEVKWDANRDPSQKLVLSAEYNNPNIGHYNGGFLIIYPDRTLKFSTELAAINSEYTGAVRLAWSNKEAIEFNLNARANFEDLRQMWLKLHVTTPFDGWRQNSFITGYYFENNYLKFNISGLWAEVHQIGFDFAGNYNSDDSAFNGQIKTQITSTIENVPTVVLELHHKHDNKKTDSDLFISHKVDNEPAQIFLAKSTWHFDSKQDSHNVSGTVTVKTPFKNYTKGVFITRFLLNEYKLLRGAAELQIEDRQFTLVLDGHINSFLDNMLAVNITTPIEKFKQISGRFGINDKKKHVVAEVQSPGGELGVEILFFITSSSKFDIKFHLATPIEKFTKVLLVGKLMPETVDFRGGLNSAVLGFVGVWRKNNITDFEYSYRVYTPLEKFENNGLVARLVKNQYLDMEFSIKFSQYKLGVSIVAKPKPKEMRQLKKQKSNELLIDFLSEEDFKNKLNESEDEEEEEDDEIEDQLISFFGYAEINVLFWPTIRGNLDFEEIGDVFVLLGTLKLPQGLIEVQDHFYFPDFLTSKNKLQIKTPFTSAKEIKSNFELLLDIGYFYITSFEVKVLNNNNWISTEYHLNYTTLVDESEQMTHEVKFNLKIPSEYLPKIYVHGIVESEENLYRGNLTIRTIATTISLASLVELEENFMDTSFALSLVTPLIPVYSVRVYSKQDNSEIENSVEFGFSINNNDTISNFRLESTWQKDHENDISLKGKIQTNIIPLTEVEGTILVTRKPHPIASIDVFYTDKNGIVEMIKGRATRNQEFIIVEISLPIDEYKNVTLFGTLYDTDEPQMYTIDGNLYRNSENFEIHGKAKIVNDIPLDVYLIYKPIYGVSTNGRIMYNVSINPQNDEKHFEFQLTKSDKFVKILGNILVKNYINWLVFFNLLSSENIAPNIKLDSKILPISNDEVIAQFDLSTPWKEYWIEKVKVNVKSSLHQRVGKIVADYNLMDTVNGDALCEWSWIIMENMQFLLEYKFKQLEMDEKYFKTILSYTNPKKQMQRLSVGAHLNVNSLYVVGTNATIYNLSPEDMGVELSVLLPKPFAYTHKIMGKYRGKGFEKNDKYLDMGLEATYEIKDINKKYLTRMYYRNVSDIQGFGRVEWGPNDKSDAVETNVQILRKGLRKELFARLTTPMHTEDTLVARGSYDNKDIYHIVSGIVFSPASEQIADADIAFSTLSNMKGNVNSTTPFLKNITWLRGDFDFSTEHGEFIRYIKVSWPNDTATFDSKSTEVLGDTMRDQQGTIKIEFPLQTRHNGIINYGLKEKPTITTGHADVEYNDKNVLNGQYTSKLDKRVDYEKEIVDVTLKNEHFPIGVHYIHIVKNIEPDNHNYDFKRAEIFELKNAKKFNLTGELEITNTQTGYKYTMKAIHPNRTVVLKSEYDYQNQTTKQRTKLQLAPSVWMAYDFKLQNLSVSNNESQLFSIALSYPKRNISTEGHYTSTIDSFDSDISFKYTGNKTDGYFGENDYEIQTKHIKGAFKWQQLNNDENNEHNQSISFSIGHPSFEKDITFKGYYYKDLINLLKTNLIIDYCNSDEHIFTLTGDLRDLTSIVGYKNYSYGIIGTHEASEFDLESIGSIGIMKGFYKILSNAHYKRGYLPLQEGETLAFVDFNNYEIKYDKINPQSIVKFNTKYQGNFPVYKINGSYEDSPDIESAGVFYLNLFDKIISLDVNMTPDASQNLKMLGIIPDARSIFFDLHRDYEDIRVIDVAYYLKMNHSRLITSEFIWRPQLKNEIKHQIRQSLTDFYNVISENVDFWVKTIYAESVDTINDVWREAKPYAQDFLDDVSELSVLQEDLEDFRIFLNDSYNADDFYIRSVVNFTITILDELAIKNHIASVPRLLKEIWQVMGESGQAVRKSIMWLVDMIKTSYKNVADIIAKILHGESFTHVSDMMQNLVAKYDRFIKDVHLSFIKYVQNIWSKLTDTISSYWKRMLQNIEPSIIKLVHYLETLAWNFSKEVFDFLYKRTNELVESPYFNQVSNFTQDLDRLYKDLVGNDAITNIKKYSMLIWKFAKEKYFKIVPFGKELNDIITELYEELKTLQKLETVRFLVQRIEEITAKVEWLAEEFQVEKRIHEVWRILTNKLMRYAQTALQADNRYREAKTKFIFDPDNGILKLEQKLPMSWHAFNDTPKFEEIPEYKVICDIQNFFAATNISLWSLYYEYKPYTDPNMWLPPFKAHSLIIGNRFYVTFDKKFTSMDMRYTQLSKADGKDDCSYMLAHDFHNKTFTLLSQPSVLKNYRITSRKITLITDSQVIDMDVTDSTLKIGQNLTSALPAQIHDTVIYRDADILVIESDKGFYLECNLQFYVCSFDLSGWYFGKTAGILGTMNNEMFDDFTTAENKYAENETQFINSWSLPDCEQQIETTNFGENYYEAPKELIQLCDSFFKTKLSYFASCFSIVDASSFYEMCIDLGLHSLANVIDSENPINKGACSAALAYIDACSFEKTPLRVPDVCVHCDLINGSYVPEGTFIRMEENEIPRTAEIVFIVEAKSCNENITENKSIMTIVNALNKELTDMNITDNRYSVIAFGGEQPFDKPRSIIINGNTFAKFYELEPYFQHIKMVNGTNKDMFEAIITAAKLIFRPGASKIFILVPCSECLAHDMKLDYSSVLQLLLENGINMHILMNQDIIGKARDIRSFFGMDREKAYTKNDVKHLIGDIDLRKQIRLPKASVGICSALAIETNGSIFTSKKLQPDKRHPIKKLSTVFGKRVAFSAMPNTCQTCECTGHNTGVAYMTCFPCSYPSAFSLDYDFNENSMLSILQSDHDFTWEDEEEEDF</sequence>
<dbReference type="GO" id="GO:0045735">
    <property type="term" value="F:nutrient reservoir activity"/>
    <property type="evidence" value="ECO:0007669"/>
    <property type="project" value="UniProtKB-KW"/>
</dbReference>
<comment type="caution">
    <text evidence="10">Lacks conserved residue(s) required for the propagation of feature annotation.</text>
</comment>
<dbReference type="Pfam" id="PF00094">
    <property type="entry name" value="VWD"/>
    <property type="match status" value="1"/>
</dbReference>
<dbReference type="InterPro" id="IPR011030">
    <property type="entry name" value="Lipovitellin_superhlx_dom"/>
</dbReference>
<dbReference type="GO" id="GO:0005319">
    <property type="term" value="F:lipid transporter activity"/>
    <property type="evidence" value="ECO:0007669"/>
    <property type="project" value="InterPro"/>
</dbReference>
<accession>W4VR36</accession>
<evidence type="ECO:0000259" key="13">
    <source>
        <dbReference type="PROSITE" id="PS51233"/>
    </source>
</evidence>
<keyword evidence="14" id="KW-0449">Lipoprotein</keyword>
<evidence type="ECO:0000256" key="5">
    <source>
        <dbReference type="ARBA" id="ARBA00022761"/>
    </source>
</evidence>
<dbReference type="Gene3D" id="2.20.50.20">
    <property type="entry name" value="Lipovitellin. Chain A, domain 3"/>
    <property type="match status" value="1"/>
</dbReference>
<dbReference type="InterPro" id="IPR015816">
    <property type="entry name" value="Vitellinogen_b-sht_N"/>
</dbReference>
<dbReference type="InterPro" id="IPR050733">
    <property type="entry name" value="Vitellogenin/Apolipophorin"/>
</dbReference>
<evidence type="ECO:0000259" key="12">
    <source>
        <dbReference type="PROSITE" id="PS51211"/>
    </source>
</evidence>
<dbReference type="SUPFAM" id="SSF48431">
    <property type="entry name" value="Lipovitellin-phosvitin complex, superhelical domain"/>
    <property type="match status" value="1"/>
</dbReference>
<dbReference type="InterPro" id="IPR009454">
    <property type="entry name" value="Lipid_transpt_open_b-sht"/>
</dbReference>
<dbReference type="Gene3D" id="2.30.230.10">
    <property type="entry name" value="Lipovitellin, beta-sheet shell regions, chain A"/>
    <property type="match status" value="1"/>
</dbReference>
<evidence type="ECO:0000256" key="8">
    <source>
        <dbReference type="ARBA" id="ARBA00023157"/>
    </source>
</evidence>
<comment type="subcellular location">
    <subcellularLocation>
        <location evidence="1">Secreted</location>
    </subcellularLocation>
</comment>
<dbReference type="InterPro" id="IPR001747">
    <property type="entry name" value="Vitellogenin_N"/>
</dbReference>
<dbReference type="Pfam" id="PF09172">
    <property type="entry name" value="Vit_open_b-sht"/>
    <property type="match status" value="1"/>
</dbReference>
<reference evidence="14" key="1">
    <citation type="journal article" date="2014" name="Insect Biochem. Mol. Biol.">
        <title>An insight into the sialome of the frog biting fly, Corethrella appendiculata.</title>
        <authorList>
            <person name="Ribeiro J.M.C."/>
            <person name="Chagas A.C."/>
            <person name="Pham V.M."/>
            <person name="Lounibos L.P."/>
            <person name="Calvo E."/>
        </authorList>
    </citation>
    <scope>NUCLEOTIDE SEQUENCE</scope>
    <source>
        <tissue evidence="14">Salivary glands</tissue>
    </source>
</reference>